<sequence>MDGYYAFMLIATALVLMMTVPALALFYGGMSRSKSVLNMIMMSFIAAAIVGILYVAVGWSMGFGGEGTFFANPFELFWLDGVTTDNYIYVMFQMTFAIITVALISGAVADRMKFAAWVVFVPLWALLCYFPMAHMVFSCTEDSLICGRIGAQDYAGGTAVHINAGVAALVLVLLLGKRLGWPKDKMRPHNLTLTMLGAGMLWLGWYGFNVGSIVFAGEEGDAFTARFMSETGRTFANTTLATMAAILGWLVIERLLHKKATSLGAASGIVAGLVAITPAAGAVDIEGAVAIGAIAGAVCAWAVGLKFKLGYDDSLDVVGVHLVGGVVGTILIGVFSTSAGAGGVDGLLYGGGFSSLGDQALGVVVAVLFSGIVTTVIAVAVKYTVGLRISEDAEVEGIDLAAHGETAYDLHTSSLGGGGKSGVLAASTTAPASEGANA</sequence>
<feature type="transmembrane region" description="Helical" evidence="9">
    <location>
        <begin position="196"/>
        <end position="215"/>
    </location>
</feature>
<name>A0ABW0MYU0_9ACTN</name>
<evidence type="ECO:0000256" key="6">
    <source>
        <dbReference type="ARBA" id="ARBA00023136"/>
    </source>
</evidence>
<keyword evidence="7 9" id="KW-0924">Ammonia transport</keyword>
<feature type="transmembrane region" description="Helical" evidence="9">
    <location>
        <begin position="154"/>
        <end position="175"/>
    </location>
</feature>
<organism evidence="11 12">
    <name type="scientific">Nocardioides caricicola</name>
    <dbReference type="NCBI Taxonomy" id="634770"/>
    <lineage>
        <taxon>Bacteria</taxon>
        <taxon>Bacillati</taxon>
        <taxon>Actinomycetota</taxon>
        <taxon>Actinomycetes</taxon>
        <taxon>Propionibacteriales</taxon>
        <taxon>Nocardioidaceae</taxon>
        <taxon>Nocardioides</taxon>
    </lineage>
</organism>
<comment type="caution">
    <text evidence="11">The sequence shown here is derived from an EMBL/GenBank/DDBJ whole genome shotgun (WGS) entry which is preliminary data.</text>
</comment>
<dbReference type="Pfam" id="PF00909">
    <property type="entry name" value="Ammonium_transp"/>
    <property type="match status" value="1"/>
</dbReference>
<evidence type="ECO:0000256" key="3">
    <source>
        <dbReference type="ARBA" id="ARBA00022448"/>
    </source>
</evidence>
<dbReference type="PROSITE" id="PS01219">
    <property type="entry name" value="AMMONIUM_TRANSP"/>
    <property type="match status" value="1"/>
</dbReference>
<feature type="transmembrane region" description="Helical" evidence="9">
    <location>
        <begin position="6"/>
        <end position="27"/>
    </location>
</feature>
<dbReference type="PANTHER" id="PTHR43029:SF10">
    <property type="entry name" value="AMMONIUM TRANSPORTER MEP2"/>
    <property type="match status" value="1"/>
</dbReference>
<dbReference type="InterPro" id="IPR001905">
    <property type="entry name" value="Ammonium_transpt"/>
</dbReference>
<feature type="transmembrane region" description="Helical" evidence="9">
    <location>
        <begin position="39"/>
        <end position="59"/>
    </location>
</feature>
<feature type="transmembrane region" description="Helical" evidence="9">
    <location>
        <begin position="317"/>
        <end position="340"/>
    </location>
</feature>
<dbReference type="RefSeq" id="WP_345172204.1">
    <property type="nucleotide sequence ID" value="NZ_BAABFQ010000003.1"/>
</dbReference>
<feature type="transmembrane region" description="Helical" evidence="9">
    <location>
        <begin position="87"/>
        <end position="107"/>
    </location>
</feature>
<protein>
    <recommendedName>
        <fullName evidence="8 9">Ammonium transporter</fullName>
    </recommendedName>
</protein>
<dbReference type="PANTHER" id="PTHR43029">
    <property type="entry name" value="AMMONIUM TRANSPORTER MEP2"/>
    <property type="match status" value="1"/>
</dbReference>
<keyword evidence="6 9" id="KW-0472">Membrane</keyword>
<dbReference type="NCBIfam" id="TIGR00836">
    <property type="entry name" value="amt"/>
    <property type="match status" value="1"/>
</dbReference>
<dbReference type="InterPro" id="IPR029020">
    <property type="entry name" value="Ammonium/urea_transptr"/>
</dbReference>
<evidence type="ECO:0000256" key="1">
    <source>
        <dbReference type="ARBA" id="ARBA00004141"/>
    </source>
</evidence>
<comment type="subcellular location">
    <subcellularLocation>
        <location evidence="9">Cell membrane</location>
        <topology evidence="9">Multi-pass membrane protein</topology>
    </subcellularLocation>
    <subcellularLocation>
        <location evidence="1">Membrane</location>
        <topology evidence="1">Multi-pass membrane protein</topology>
    </subcellularLocation>
</comment>
<feature type="transmembrane region" description="Helical" evidence="9">
    <location>
        <begin position="264"/>
        <end position="281"/>
    </location>
</feature>
<keyword evidence="12" id="KW-1185">Reference proteome</keyword>
<evidence type="ECO:0000256" key="7">
    <source>
        <dbReference type="ARBA" id="ARBA00023177"/>
    </source>
</evidence>
<evidence type="ECO:0000256" key="2">
    <source>
        <dbReference type="ARBA" id="ARBA00005887"/>
    </source>
</evidence>
<evidence type="ECO:0000256" key="8">
    <source>
        <dbReference type="ARBA" id="ARBA00050025"/>
    </source>
</evidence>
<feature type="domain" description="Ammonium transporter AmtB-like" evidence="10">
    <location>
        <begin position="6"/>
        <end position="408"/>
    </location>
</feature>
<accession>A0ABW0MYU0</accession>
<dbReference type="EMBL" id="JBHSMD010000002">
    <property type="protein sequence ID" value="MFC5493260.1"/>
    <property type="molecule type" value="Genomic_DNA"/>
</dbReference>
<dbReference type="InterPro" id="IPR018047">
    <property type="entry name" value="Ammonium_transpt_CS"/>
</dbReference>
<proteinExistence type="inferred from homology"/>
<feature type="transmembrane region" description="Helical" evidence="9">
    <location>
        <begin position="235"/>
        <end position="252"/>
    </location>
</feature>
<evidence type="ECO:0000259" key="10">
    <source>
        <dbReference type="Pfam" id="PF00909"/>
    </source>
</evidence>
<dbReference type="SUPFAM" id="SSF111352">
    <property type="entry name" value="Ammonium transporter"/>
    <property type="match status" value="1"/>
</dbReference>
<feature type="transmembrane region" description="Helical" evidence="9">
    <location>
        <begin position="360"/>
        <end position="381"/>
    </location>
</feature>
<dbReference type="Gene3D" id="1.10.3430.10">
    <property type="entry name" value="Ammonium transporter AmtB like domains"/>
    <property type="match status" value="1"/>
</dbReference>
<evidence type="ECO:0000256" key="4">
    <source>
        <dbReference type="ARBA" id="ARBA00022692"/>
    </source>
</evidence>
<evidence type="ECO:0000313" key="11">
    <source>
        <dbReference type="EMBL" id="MFC5493260.1"/>
    </source>
</evidence>
<reference evidence="12" key="1">
    <citation type="journal article" date="2019" name="Int. J. Syst. Evol. Microbiol.">
        <title>The Global Catalogue of Microorganisms (GCM) 10K type strain sequencing project: providing services to taxonomists for standard genome sequencing and annotation.</title>
        <authorList>
            <consortium name="The Broad Institute Genomics Platform"/>
            <consortium name="The Broad Institute Genome Sequencing Center for Infectious Disease"/>
            <person name="Wu L."/>
            <person name="Ma J."/>
        </authorList>
    </citation>
    <scope>NUCLEOTIDE SEQUENCE [LARGE SCALE GENOMIC DNA]</scope>
    <source>
        <strain evidence="12">KACC 13778</strain>
    </source>
</reference>
<dbReference type="InterPro" id="IPR024041">
    <property type="entry name" value="NH4_transpt_AmtB-like_dom"/>
</dbReference>
<gene>
    <name evidence="11" type="ORF">ACFPKY_09110</name>
</gene>
<keyword evidence="4 9" id="KW-0812">Transmembrane</keyword>
<evidence type="ECO:0000256" key="9">
    <source>
        <dbReference type="RuleBase" id="RU362002"/>
    </source>
</evidence>
<dbReference type="Proteomes" id="UP001595956">
    <property type="component" value="Unassembled WGS sequence"/>
</dbReference>
<comment type="similarity">
    <text evidence="2 9">Belongs to the ammonia transporter channel (TC 1.A.11.2) family.</text>
</comment>
<feature type="transmembrane region" description="Helical" evidence="9">
    <location>
        <begin position="114"/>
        <end position="134"/>
    </location>
</feature>
<keyword evidence="5 9" id="KW-1133">Transmembrane helix</keyword>
<keyword evidence="3 9" id="KW-0813">Transport</keyword>
<feature type="transmembrane region" description="Helical" evidence="9">
    <location>
        <begin position="287"/>
        <end position="305"/>
    </location>
</feature>
<evidence type="ECO:0000256" key="5">
    <source>
        <dbReference type="ARBA" id="ARBA00022989"/>
    </source>
</evidence>
<evidence type="ECO:0000313" key="12">
    <source>
        <dbReference type="Proteomes" id="UP001595956"/>
    </source>
</evidence>